<accession>A0A174KMZ1</accession>
<dbReference type="PANTHER" id="PTHR30109">
    <property type="entry name" value="HYDROXYLAMINE REDUCTASE"/>
    <property type="match status" value="1"/>
</dbReference>
<dbReference type="SUPFAM" id="SSF56821">
    <property type="entry name" value="Prismane protein-like"/>
    <property type="match status" value="1"/>
</dbReference>
<organism evidence="9 10">
    <name type="scientific">Bacteroides caccae</name>
    <dbReference type="NCBI Taxonomy" id="47678"/>
    <lineage>
        <taxon>Bacteria</taxon>
        <taxon>Pseudomonadati</taxon>
        <taxon>Bacteroidota</taxon>
        <taxon>Bacteroidia</taxon>
        <taxon>Bacteroidales</taxon>
        <taxon>Bacteroidaceae</taxon>
        <taxon>Bacteroides</taxon>
    </lineage>
</organism>
<keyword evidence="4 8" id="KW-0560">Oxidoreductase</keyword>
<evidence type="ECO:0000256" key="3">
    <source>
        <dbReference type="ARBA" id="ARBA00022723"/>
    </source>
</evidence>
<dbReference type="GO" id="GO:0042542">
    <property type="term" value="P:response to hydrogen peroxide"/>
    <property type="evidence" value="ECO:0007669"/>
    <property type="project" value="TreeGrafter"/>
</dbReference>
<feature type="binding site" evidence="8">
    <location>
        <position position="5"/>
    </location>
    <ligand>
        <name>[4Fe-4S] cluster</name>
        <dbReference type="ChEBI" id="CHEBI:49883"/>
    </ligand>
</feature>
<feature type="binding site" evidence="8">
    <location>
        <position position="8"/>
    </location>
    <ligand>
        <name>[4Fe-4S] cluster</name>
        <dbReference type="ChEBI" id="CHEBI:49883"/>
    </ligand>
</feature>
<dbReference type="PANTHER" id="PTHR30109:SF0">
    <property type="entry name" value="HYDROXYLAMINE REDUCTASE"/>
    <property type="match status" value="1"/>
</dbReference>
<dbReference type="CDD" id="cd01914">
    <property type="entry name" value="HCP"/>
    <property type="match status" value="1"/>
</dbReference>
<dbReference type="InterPro" id="IPR010048">
    <property type="entry name" value="Hydroxylam_reduct"/>
</dbReference>
<evidence type="ECO:0000256" key="8">
    <source>
        <dbReference type="HAMAP-Rule" id="MF_00069"/>
    </source>
</evidence>
<keyword evidence="6 8" id="KW-0411">Iron-sulfur</keyword>
<keyword evidence="5 8" id="KW-0408">Iron</keyword>
<dbReference type="Pfam" id="PF03063">
    <property type="entry name" value="Prismane"/>
    <property type="match status" value="1"/>
</dbReference>
<comment type="similarity">
    <text evidence="8">Belongs to the HCP family.</text>
</comment>
<evidence type="ECO:0000256" key="6">
    <source>
        <dbReference type="ARBA" id="ARBA00023014"/>
    </source>
</evidence>
<feature type="binding site" evidence="8">
    <location>
        <position position="451"/>
    </location>
    <ligand>
        <name>hybrid [4Fe-2O-2S] cluster</name>
        <dbReference type="ChEBI" id="CHEBI:60519"/>
    </ligand>
</feature>
<reference evidence="9 10" key="1">
    <citation type="submission" date="2015-09" db="EMBL/GenBank/DDBJ databases">
        <authorList>
            <consortium name="Pathogen Informatics"/>
        </authorList>
    </citation>
    <scope>NUCLEOTIDE SEQUENCE [LARGE SCALE GENOMIC DNA]</scope>
    <source>
        <strain evidence="9 10">2789STDY5834880</strain>
    </source>
</reference>
<feature type="modified residue" description="Cysteine persulfide" evidence="8">
    <location>
        <position position="398"/>
    </location>
</feature>
<dbReference type="GO" id="GO:0005737">
    <property type="term" value="C:cytoplasm"/>
    <property type="evidence" value="ECO:0007669"/>
    <property type="project" value="UniProtKB-SubCell"/>
</dbReference>
<dbReference type="PIRSF" id="PIRSF000076">
    <property type="entry name" value="HCP"/>
    <property type="match status" value="1"/>
</dbReference>
<feature type="binding site" description="via persulfide group" evidence="8">
    <location>
        <position position="398"/>
    </location>
    <ligand>
        <name>hybrid [4Fe-2O-2S] cluster</name>
        <dbReference type="ChEBI" id="CHEBI:60519"/>
    </ligand>
</feature>
<dbReference type="STRING" id="47678.ERS852494_01530"/>
<dbReference type="GO" id="GO:0046872">
    <property type="term" value="F:metal ion binding"/>
    <property type="evidence" value="ECO:0007669"/>
    <property type="project" value="UniProtKB-KW"/>
</dbReference>
<dbReference type="Proteomes" id="UP000095657">
    <property type="component" value="Unassembled WGS sequence"/>
</dbReference>
<dbReference type="HAMAP" id="MF_00069">
    <property type="entry name" value="Hydroxylam_reduct"/>
    <property type="match status" value="1"/>
</dbReference>
<feature type="binding site" evidence="8">
    <location>
        <position position="304"/>
    </location>
    <ligand>
        <name>hybrid [4Fe-2O-2S] cluster</name>
        <dbReference type="ChEBI" id="CHEBI:60519"/>
    </ligand>
</feature>
<dbReference type="GO" id="GO:0050418">
    <property type="term" value="F:hydroxylamine reductase activity"/>
    <property type="evidence" value="ECO:0007669"/>
    <property type="project" value="UniProtKB-UniRule"/>
</dbReference>
<dbReference type="GO" id="GO:0004601">
    <property type="term" value="F:peroxidase activity"/>
    <property type="evidence" value="ECO:0007669"/>
    <property type="project" value="TreeGrafter"/>
</dbReference>
<dbReference type="InterPro" id="IPR016100">
    <property type="entry name" value="Prismane_a-bundle"/>
</dbReference>
<feature type="binding site" evidence="8">
    <location>
        <position position="17"/>
    </location>
    <ligand>
        <name>[4Fe-4S] cluster</name>
        <dbReference type="ChEBI" id="CHEBI:49883"/>
    </ligand>
</feature>
<feature type="binding site" evidence="8">
    <location>
        <position position="260"/>
    </location>
    <ligand>
        <name>hybrid [4Fe-2O-2S] cluster</name>
        <dbReference type="ChEBI" id="CHEBI:60519"/>
    </ligand>
</feature>
<dbReference type="AlphaFoldDB" id="A0A174KMZ1"/>
<evidence type="ECO:0000256" key="2">
    <source>
        <dbReference type="ARBA" id="ARBA00022490"/>
    </source>
</evidence>
<proteinExistence type="inferred from homology"/>
<dbReference type="NCBIfam" id="NF003658">
    <property type="entry name" value="PRK05290.1"/>
    <property type="match status" value="1"/>
</dbReference>
<comment type="cofactor">
    <cofactor evidence="8">
        <name>[4Fe-4S] cluster</name>
        <dbReference type="ChEBI" id="CHEBI:49883"/>
    </cofactor>
    <text evidence="8">Binds 1 [4Fe-4S] cluster.</text>
</comment>
<protein>
    <recommendedName>
        <fullName evidence="8">Hydroxylamine reductase</fullName>
        <ecNumber evidence="8">1.7.99.1</ecNumber>
    </recommendedName>
    <alternativeName>
        <fullName evidence="8">Hybrid-cluster protein</fullName>
        <shortName evidence="8">HCP</shortName>
    </alternativeName>
    <alternativeName>
        <fullName evidence="8">Prismane protein</fullName>
    </alternativeName>
</protein>
<sequence length="543" mass="59942">MSMFCYQCQETAMGTGCTLKGVCGKTSEVANLQDLLLFVIRGIAVYNEHLRKEGHSSEEADKFIYDSLFITITNANFDKAAIIGKIKEGLRLKKELGGKVSIKNAPDECLWNGNEDEFEEKAKTVGVLRTPDEDIRSLKELVHYGLKGMAAYVEHAHNLGYQSPEIFAFMQHALAELTRNDITMEELVQLTLETGQHGVSAMAQLDTANTSSYGNPEITEVNIGVRNNPGILISGHDLKDLEELLEQTEGTGIDIYTHSEMLPAHYYPQLKKYKHLAGNYGNAWWKQKEEFESFNGPILFTSNCIVPPRSNASYKDRIYVTGACGLEGAHYIPERKDGKPKDFSALIAHAKQCQPPVAIENGTLIGGFAHAQVTALADKVVEAVKSGAIRKFFVMAGCDGRMKSREYYTEFARKLPNDTVILTAGCAKYRYNKLSLGDINGIPRVLDAGQCNDSYSLAVIALKLKEIFGLDDVNKLPIVYNIAWYEQKAVIVLLALLALGVKNIHLGPTLPAFLSPNVKNVLIDQFGIGGISSVDEDIMKFLS</sequence>
<dbReference type="GO" id="GO:0051539">
    <property type="term" value="F:4 iron, 4 sulfur cluster binding"/>
    <property type="evidence" value="ECO:0007669"/>
    <property type="project" value="UniProtKB-KW"/>
</dbReference>
<feature type="binding site" evidence="8">
    <location>
        <position position="236"/>
    </location>
    <ligand>
        <name>hybrid [4Fe-2O-2S] cluster</name>
        <dbReference type="ChEBI" id="CHEBI:60519"/>
    </ligand>
</feature>
<dbReference type="InterPro" id="IPR016099">
    <property type="entry name" value="Prismane-like_a/b-sand"/>
</dbReference>
<evidence type="ECO:0000313" key="9">
    <source>
        <dbReference type="EMBL" id="CUP11507.1"/>
    </source>
</evidence>
<comment type="cofactor">
    <cofactor evidence="8">
        <name>hybrid [4Fe-2O-2S] cluster</name>
        <dbReference type="ChEBI" id="CHEBI:60519"/>
    </cofactor>
    <text evidence="8">Binds 1 hybrid [4Fe-2O-2S] cluster.</text>
</comment>
<keyword evidence="8" id="KW-0004">4Fe-4S</keyword>
<evidence type="ECO:0000313" key="10">
    <source>
        <dbReference type="Proteomes" id="UP000095657"/>
    </source>
</evidence>
<keyword evidence="3 8" id="KW-0479">Metal-binding</keyword>
<dbReference type="Gene3D" id="1.20.1270.20">
    <property type="match status" value="2"/>
</dbReference>
<dbReference type="FunFam" id="3.40.50.2030:FF:000001">
    <property type="entry name" value="Hydroxylamine reductase"/>
    <property type="match status" value="1"/>
</dbReference>
<dbReference type="Gene3D" id="3.40.50.2030">
    <property type="match status" value="2"/>
</dbReference>
<dbReference type="EMBL" id="CZAI01000003">
    <property type="protein sequence ID" value="CUP11507.1"/>
    <property type="molecule type" value="Genomic_DNA"/>
</dbReference>
<evidence type="ECO:0000256" key="5">
    <source>
        <dbReference type="ARBA" id="ARBA00023004"/>
    </source>
</evidence>
<dbReference type="FunFam" id="3.40.50.2030:FF:000002">
    <property type="entry name" value="Hydroxylamine reductase"/>
    <property type="match status" value="1"/>
</dbReference>
<feature type="binding site" evidence="8">
    <location>
        <position position="486"/>
    </location>
    <ligand>
        <name>hybrid [4Fe-2O-2S] cluster</name>
        <dbReference type="ChEBI" id="CHEBI:60519"/>
    </ligand>
</feature>
<dbReference type="RefSeq" id="WP_022041436.1">
    <property type="nucleotide sequence ID" value="NZ_CAXSJX010000016.1"/>
</dbReference>
<evidence type="ECO:0000256" key="7">
    <source>
        <dbReference type="ARBA" id="ARBA00051350"/>
    </source>
</evidence>
<dbReference type="InterPro" id="IPR004137">
    <property type="entry name" value="HCP/CODH"/>
</dbReference>
<gene>
    <name evidence="8 9" type="primary">hcp</name>
    <name evidence="9" type="ORF">ERS852494_01530</name>
</gene>
<dbReference type="NCBIfam" id="TIGR01703">
    <property type="entry name" value="hybrid_clust"/>
    <property type="match status" value="1"/>
</dbReference>
<evidence type="ECO:0000256" key="4">
    <source>
        <dbReference type="ARBA" id="ARBA00023002"/>
    </source>
</evidence>
<feature type="binding site" evidence="8">
    <location>
        <position position="488"/>
    </location>
    <ligand>
        <name>hybrid [4Fe-2O-2S] cluster</name>
        <dbReference type="ChEBI" id="CHEBI:60519"/>
    </ligand>
</feature>
<comment type="function">
    <text evidence="8">Catalyzes the reduction of hydroxylamine to form NH(3) and H(2)O.</text>
</comment>
<feature type="binding site" evidence="8">
    <location>
        <position position="426"/>
    </location>
    <ligand>
        <name>hybrid [4Fe-2O-2S] cluster</name>
        <dbReference type="ChEBI" id="CHEBI:60519"/>
    </ligand>
</feature>
<comment type="subcellular location">
    <subcellularLocation>
        <location evidence="1 8">Cytoplasm</location>
    </subcellularLocation>
</comment>
<dbReference type="FunFam" id="1.20.1270.20:FF:000001">
    <property type="entry name" value="Hydroxylamine reductase"/>
    <property type="match status" value="1"/>
</dbReference>
<comment type="catalytic activity">
    <reaction evidence="7 8">
        <text>A + NH4(+) + H2O = hydroxylamine + AH2 + H(+)</text>
        <dbReference type="Rhea" id="RHEA:22052"/>
        <dbReference type="ChEBI" id="CHEBI:13193"/>
        <dbReference type="ChEBI" id="CHEBI:15377"/>
        <dbReference type="ChEBI" id="CHEBI:15378"/>
        <dbReference type="ChEBI" id="CHEBI:15429"/>
        <dbReference type="ChEBI" id="CHEBI:17499"/>
        <dbReference type="ChEBI" id="CHEBI:28938"/>
        <dbReference type="EC" id="1.7.99.1"/>
    </reaction>
</comment>
<dbReference type="EC" id="1.7.99.1" evidence="8"/>
<feature type="binding site" evidence="8">
    <location>
        <position position="23"/>
    </location>
    <ligand>
        <name>[4Fe-4S] cluster</name>
        <dbReference type="ChEBI" id="CHEBI:49883"/>
    </ligand>
</feature>
<evidence type="ECO:0000256" key="1">
    <source>
        <dbReference type="ARBA" id="ARBA00004496"/>
    </source>
</evidence>
<name>A0A174KMZ1_9BACE</name>
<keyword evidence="2 8" id="KW-0963">Cytoplasm</keyword>
<dbReference type="InterPro" id="IPR011254">
    <property type="entry name" value="Prismane-like_sf"/>
</dbReference>